<sequence>MSTAELPSGGIPTTRAARHQRIVDVLDRHEVASQSDLLDFLARDGISVTQATLSRDLLELGAVKVRKGRGQVYAVPAQGGDQALRPAFVEDGTRLARLCEELLVAARATGNQAVLRTPPGAAQYLASAIDRSDNPDVLGTIAGDDTILVITLEPDGGEEVAARFLALAGHDVVDRPTGASAGTRHTTDTPETMEP</sequence>
<feature type="domain" description="Arginine repressor C-terminal" evidence="12">
    <location>
        <begin position="100"/>
        <end position="164"/>
    </location>
</feature>
<evidence type="ECO:0000256" key="9">
    <source>
        <dbReference type="NCBIfam" id="TIGR01529"/>
    </source>
</evidence>
<proteinExistence type="inferred from homology"/>
<keyword evidence="8" id="KW-0028">Amino-acid biosynthesis</keyword>
<evidence type="ECO:0000313" key="13">
    <source>
        <dbReference type="EMBL" id="USQ75019.1"/>
    </source>
</evidence>
<feature type="region of interest" description="Disordered" evidence="10">
    <location>
        <begin position="175"/>
        <end position="195"/>
    </location>
</feature>
<dbReference type="Proteomes" id="UP001056535">
    <property type="component" value="Chromosome"/>
</dbReference>
<dbReference type="SUPFAM" id="SSF46785">
    <property type="entry name" value="Winged helix' DNA-binding domain"/>
    <property type="match status" value="1"/>
</dbReference>
<comment type="function">
    <text evidence="8">Regulates arginine biosynthesis genes.</text>
</comment>
<reference evidence="13" key="1">
    <citation type="submission" date="2022-06" db="EMBL/GenBank/DDBJ databases">
        <title>Ornithinimicrobium JY.X270.</title>
        <authorList>
            <person name="Huang Y."/>
        </authorList>
    </citation>
    <scope>NUCLEOTIDE SEQUENCE</scope>
    <source>
        <strain evidence="13">JY.X270</strain>
    </source>
</reference>
<protein>
    <recommendedName>
        <fullName evidence="8 9">Arginine repressor</fullName>
    </recommendedName>
</protein>
<dbReference type="HAMAP" id="MF_00173">
    <property type="entry name" value="Arg_repressor"/>
    <property type="match status" value="1"/>
</dbReference>
<evidence type="ECO:0000259" key="11">
    <source>
        <dbReference type="Pfam" id="PF01316"/>
    </source>
</evidence>
<keyword evidence="7 8" id="KW-0804">Transcription</keyword>
<dbReference type="Gene3D" id="1.10.10.10">
    <property type="entry name" value="Winged helix-like DNA-binding domain superfamily/Winged helix DNA-binding domain"/>
    <property type="match status" value="1"/>
</dbReference>
<dbReference type="NCBIfam" id="TIGR01529">
    <property type="entry name" value="argR_whole"/>
    <property type="match status" value="1"/>
</dbReference>
<evidence type="ECO:0000256" key="7">
    <source>
        <dbReference type="ARBA" id="ARBA00023163"/>
    </source>
</evidence>
<dbReference type="InterPro" id="IPR036388">
    <property type="entry name" value="WH-like_DNA-bd_sf"/>
</dbReference>
<evidence type="ECO:0000256" key="2">
    <source>
        <dbReference type="ARBA" id="ARBA00008316"/>
    </source>
</evidence>
<evidence type="ECO:0000256" key="6">
    <source>
        <dbReference type="ARBA" id="ARBA00023125"/>
    </source>
</evidence>
<comment type="subcellular location">
    <subcellularLocation>
        <location evidence="1 8">Cytoplasm</location>
    </subcellularLocation>
</comment>
<dbReference type="PANTHER" id="PTHR34471:SF1">
    <property type="entry name" value="ARGININE REPRESSOR"/>
    <property type="match status" value="1"/>
</dbReference>
<dbReference type="InterPro" id="IPR020900">
    <property type="entry name" value="Arg_repress_DNA-bd"/>
</dbReference>
<dbReference type="PRINTS" id="PR01467">
    <property type="entry name" value="ARGREPRESSOR"/>
</dbReference>
<dbReference type="InterPro" id="IPR036251">
    <property type="entry name" value="Arg_repress_C_sf"/>
</dbReference>
<keyword evidence="14" id="KW-1185">Reference proteome</keyword>
<dbReference type="RefSeq" id="WP_252619149.1">
    <property type="nucleotide sequence ID" value="NZ_CP099490.1"/>
</dbReference>
<evidence type="ECO:0000256" key="4">
    <source>
        <dbReference type="ARBA" id="ARBA00022491"/>
    </source>
</evidence>
<keyword evidence="6 8" id="KW-0238">DNA-binding</keyword>
<keyword evidence="4 8" id="KW-0678">Repressor</keyword>
<name>A0ABY4YEL6_9MICO</name>
<comment type="similarity">
    <text evidence="2 8">Belongs to the ArgR family.</text>
</comment>
<dbReference type="Pfam" id="PF01316">
    <property type="entry name" value="Arg_repressor"/>
    <property type="match status" value="1"/>
</dbReference>
<evidence type="ECO:0000256" key="10">
    <source>
        <dbReference type="SAM" id="MobiDB-lite"/>
    </source>
</evidence>
<keyword evidence="5 8" id="KW-0805">Transcription regulation</keyword>
<keyword evidence="3 8" id="KW-0963">Cytoplasm</keyword>
<dbReference type="EMBL" id="CP099490">
    <property type="protein sequence ID" value="USQ75019.1"/>
    <property type="molecule type" value="Genomic_DNA"/>
</dbReference>
<evidence type="ECO:0000256" key="3">
    <source>
        <dbReference type="ARBA" id="ARBA00022490"/>
    </source>
</evidence>
<evidence type="ECO:0000256" key="1">
    <source>
        <dbReference type="ARBA" id="ARBA00004496"/>
    </source>
</evidence>
<evidence type="ECO:0000256" key="5">
    <source>
        <dbReference type="ARBA" id="ARBA00023015"/>
    </source>
</evidence>
<gene>
    <name evidence="8" type="primary">argR</name>
    <name evidence="13" type="ORF">NF557_10175</name>
</gene>
<evidence type="ECO:0000313" key="14">
    <source>
        <dbReference type="Proteomes" id="UP001056535"/>
    </source>
</evidence>
<feature type="domain" description="Arginine repressor DNA-binding" evidence="11">
    <location>
        <begin position="14"/>
        <end position="79"/>
    </location>
</feature>
<dbReference type="InterPro" id="IPR020899">
    <property type="entry name" value="Arg_repress_C"/>
</dbReference>
<dbReference type="InterPro" id="IPR036390">
    <property type="entry name" value="WH_DNA-bd_sf"/>
</dbReference>
<dbReference type="InterPro" id="IPR001669">
    <property type="entry name" value="Arg_repress"/>
</dbReference>
<organism evidence="13 14">
    <name type="scientific">Ornithinimicrobium cryptoxanthini</name>
    <dbReference type="NCBI Taxonomy" id="2934161"/>
    <lineage>
        <taxon>Bacteria</taxon>
        <taxon>Bacillati</taxon>
        <taxon>Actinomycetota</taxon>
        <taxon>Actinomycetes</taxon>
        <taxon>Micrococcales</taxon>
        <taxon>Ornithinimicrobiaceae</taxon>
        <taxon>Ornithinimicrobium</taxon>
    </lineage>
</organism>
<accession>A0ABY4YEL6</accession>
<dbReference type="SUPFAM" id="SSF55252">
    <property type="entry name" value="C-terminal domain of arginine repressor"/>
    <property type="match status" value="1"/>
</dbReference>
<evidence type="ECO:0000259" key="12">
    <source>
        <dbReference type="Pfam" id="PF02863"/>
    </source>
</evidence>
<dbReference type="Gene3D" id="3.30.1360.40">
    <property type="match status" value="1"/>
</dbReference>
<dbReference type="NCBIfam" id="NF002880">
    <property type="entry name" value="PRK03341.1"/>
    <property type="match status" value="1"/>
</dbReference>
<dbReference type="PANTHER" id="PTHR34471">
    <property type="entry name" value="ARGININE REPRESSOR"/>
    <property type="match status" value="1"/>
</dbReference>
<keyword evidence="8" id="KW-0055">Arginine biosynthesis</keyword>
<dbReference type="Pfam" id="PF02863">
    <property type="entry name" value="Arg_repressor_C"/>
    <property type="match status" value="1"/>
</dbReference>
<evidence type="ECO:0000256" key="8">
    <source>
        <dbReference type="HAMAP-Rule" id="MF_00173"/>
    </source>
</evidence>
<comment type="pathway">
    <text evidence="8">Amino-acid biosynthesis; L-arginine biosynthesis [regulation].</text>
</comment>